<evidence type="ECO:0000256" key="2">
    <source>
        <dbReference type="ARBA" id="ARBA00008814"/>
    </source>
</evidence>
<evidence type="ECO:0000256" key="4">
    <source>
        <dbReference type="ARBA" id="ARBA00022729"/>
    </source>
</evidence>
<keyword evidence="4 5" id="KW-0732">Signal</keyword>
<feature type="domain" description="Fe/B12 periplasmic-binding" evidence="6">
    <location>
        <begin position="50"/>
        <end position="300"/>
    </location>
</feature>
<comment type="similarity">
    <text evidence="2">Belongs to the bacterial solute-binding protein 8 family.</text>
</comment>
<evidence type="ECO:0000313" key="8">
    <source>
        <dbReference type="Proteomes" id="UP001209553"/>
    </source>
</evidence>
<evidence type="ECO:0000256" key="5">
    <source>
        <dbReference type="SAM" id="SignalP"/>
    </source>
</evidence>
<organism evidence="7 8">
    <name type="scientific">Staphylococcus marylandisciuri</name>
    <dbReference type="NCBI Taxonomy" id="2981529"/>
    <lineage>
        <taxon>Bacteria</taxon>
        <taxon>Bacillati</taxon>
        <taxon>Bacillota</taxon>
        <taxon>Bacilli</taxon>
        <taxon>Bacillales</taxon>
        <taxon>Staphylococcaceae</taxon>
        <taxon>Staphylococcus</taxon>
    </lineage>
</organism>
<dbReference type="PROSITE" id="PS50983">
    <property type="entry name" value="FE_B12_PBP"/>
    <property type="match status" value="1"/>
</dbReference>
<dbReference type="Proteomes" id="UP001209553">
    <property type="component" value="Unassembled WGS sequence"/>
</dbReference>
<dbReference type="InterPro" id="IPR002491">
    <property type="entry name" value="ABC_transptr_periplasmic_BD"/>
</dbReference>
<reference evidence="7 8" key="1">
    <citation type="journal article" date="2023" name="Int. J. Syst. Evol. Microbiol.">
        <title>Streptococcus sciuri sp. nov., Staphylococcus marylandisciuri sp. nov. and Staphylococcus americanisciuri sp. nov., isolated from faeces of eastern grey squirrel (Sciurus carolinensis).</title>
        <authorList>
            <person name="Volokhov D.V."/>
            <person name="Zagorodnyaya T.A."/>
            <person name="Furtak V.A."/>
            <person name="Nattanmai G."/>
            <person name="Randall L."/>
            <person name="Jose S."/>
            <person name="Gao Y."/>
            <person name="Eisenberg T."/>
            <person name="Delmonte P."/>
            <person name="Blom J."/>
            <person name="Mitchell K.K."/>
        </authorList>
    </citation>
    <scope>NUCLEOTIDE SEQUENCE [LARGE SCALE GENOMIC DNA]</scope>
    <source>
        <strain evidence="7 8">SQ8-PEA</strain>
    </source>
</reference>
<protein>
    <submittedName>
        <fullName evidence="7">ABC transporter substrate-binding protein</fullName>
    </submittedName>
</protein>
<proteinExistence type="inferred from homology"/>
<evidence type="ECO:0000256" key="1">
    <source>
        <dbReference type="ARBA" id="ARBA00004196"/>
    </source>
</evidence>
<comment type="caution">
    <text evidence="7">The sequence shown here is derived from an EMBL/GenBank/DDBJ whole genome shotgun (WGS) entry which is preliminary data.</text>
</comment>
<feature type="chain" id="PRO_5047411451" evidence="5">
    <location>
        <begin position="20"/>
        <end position="300"/>
    </location>
</feature>
<keyword evidence="3" id="KW-0813">Transport</keyword>
<comment type="subcellular location">
    <subcellularLocation>
        <location evidence="1">Cell envelope</location>
    </subcellularLocation>
</comment>
<dbReference type="EMBL" id="JAOPKZ010000001">
    <property type="protein sequence ID" value="MCU5745194.1"/>
    <property type="molecule type" value="Genomic_DNA"/>
</dbReference>
<evidence type="ECO:0000259" key="6">
    <source>
        <dbReference type="PROSITE" id="PS50983"/>
    </source>
</evidence>
<name>A0ABT2QML4_9STAP</name>
<gene>
    <name evidence="7" type="ORF">N9R04_00475</name>
</gene>
<sequence>MKKLLIPIIVLLLVLSACGNKSDESSSKAATKSYKLDSGKKIDIPKDPKRIAVVAPTYAAGLKYLGANIVAVNNYVDQSKVLKDKFKGVTKVGENDVEKVTKSKPDLIIVYSTDKNIKKYEKIAPTIVIDYEKHKYLDQQRELAKIVGKEDEEKKWEKEWTEKTAKDSKEIKDKIGADKTVSLFDEFDKKLYTYGDNYGRGSEVLYQAFDLNMPEKQKELVKKTGWSEVKQEKISEVAGDYIVSTSEGKPVPGYEKTQIWKNLPAVQNDHVIKVNAETYWFNDPYTLEHIRKDLKEKLLK</sequence>
<dbReference type="PANTHER" id="PTHR30532:SF26">
    <property type="entry name" value="IRON(3+)-HYDROXAMATE-BINDING PROTEIN FHUD"/>
    <property type="match status" value="1"/>
</dbReference>
<dbReference type="Gene3D" id="3.40.50.1980">
    <property type="entry name" value="Nitrogenase molybdenum iron protein domain"/>
    <property type="match status" value="2"/>
</dbReference>
<evidence type="ECO:0000256" key="3">
    <source>
        <dbReference type="ARBA" id="ARBA00022448"/>
    </source>
</evidence>
<feature type="signal peptide" evidence="5">
    <location>
        <begin position="1"/>
        <end position="19"/>
    </location>
</feature>
<dbReference type="InterPro" id="IPR051313">
    <property type="entry name" value="Bact_iron-sidero_bind"/>
</dbReference>
<dbReference type="PANTHER" id="PTHR30532">
    <property type="entry name" value="IRON III DICITRATE-BINDING PERIPLASMIC PROTEIN"/>
    <property type="match status" value="1"/>
</dbReference>
<dbReference type="SUPFAM" id="SSF53807">
    <property type="entry name" value="Helical backbone' metal receptor"/>
    <property type="match status" value="1"/>
</dbReference>
<dbReference type="RefSeq" id="WP_262853546.1">
    <property type="nucleotide sequence ID" value="NZ_JAOPKZ010000001.1"/>
</dbReference>
<dbReference type="PROSITE" id="PS51257">
    <property type="entry name" value="PROKAR_LIPOPROTEIN"/>
    <property type="match status" value="1"/>
</dbReference>
<keyword evidence="8" id="KW-1185">Reference proteome</keyword>
<accession>A0ABT2QML4</accession>
<evidence type="ECO:0000313" key="7">
    <source>
        <dbReference type="EMBL" id="MCU5745194.1"/>
    </source>
</evidence>
<dbReference type="Pfam" id="PF01497">
    <property type="entry name" value="Peripla_BP_2"/>
    <property type="match status" value="1"/>
</dbReference>